<sequence length="97" mass="11029">MKIMGIPVTFSLGSSVFAKRYAALFSDRINRFSEQSKRKLIFAFILLSVSLTSAVLIQGLYTENKGVLPIPVWEPPVIYYDSLLHQPLNNILHETHH</sequence>
<reference evidence="2 3" key="1">
    <citation type="submission" date="2018-06" db="EMBL/GenBank/DDBJ databases">
        <title>Genomic Encyclopedia of Archaeal and Bacterial Type Strains, Phase II (KMG-II): from individual species to whole genera.</title>
        <authorList>
            <person name="Goeker M."/>
        </authorList>
    </citation>
    <scope>NUCLEOTIDE SEQUENCE [LARGE SCALE GENOMIC DNA]</scope>
    <source>
        <strain evidence="2 3">DSM 22686</strain>
    </source>
</reference>
<keyword evidence="1" id="KW-0812">Transmembrane</keyword>
<dbReference type="Proteomes" id="UP000249115">
    <property type="component" value="Unassembled WGS sequence"/>
</dbReference>
<feature type="transmembrane region" description="Helical" evidence="1">
    <location>
        <begin position="42"/>
        <end position="61"/>
    </location>
</feature>
<evidence type="ECO:0000313" key="3">
    <source>
        <dbReference type="Proteomes" id="UP000249115"/>
    </source>
</evidence>
<organism evidence="2 3">
    <name type="scientific">Algoriphagus ratkowskyi</name>
    <dbReference type="NCBI Taxonomy" id="57028"/>
    <lineage>
        <taxon>Bacteria</taxon>
        <taxon>Pseudomonadati</taxon>
        <taxon>Bacteroidota</taxon>
        <taxon>Cytophagia</taxon>
        <taxon>Cytophagales</taxon>
        <taxon>Cyclobacteriaceae</taxon>
        <taxon>Algoriphagus</taxon>
    </lineage>
</organism>
<keyword evidence="1" id="KW-0472">Membrane</keyword>
<gene>
    <name evidence="2" type="ORF">LV84_01366</name>
</gene>
<name>A0A2W7S8R2_9BACT</name>
<evidence type="ECO:0000313" key="2">
    <source>
        <dbReference type="EMBL" id="PZX59335.1"/>
    </source>
</evidence>
<dbReference type="AlphaFoldDB" id="A0A2W7S8R2"/>
<evidence type="ECO:0000256" key="1">
    <source>
        <dbReference type="SAM" id="Phobius"/>
    </source>
</evidence>
<comment type="caution">
    <text evidence="2">The sequence shown here is derived from an EMBL/GenBank/DDBJ whole genome shotgun (WGS) entry which is preliminary data.</text>
</comment>
<keyword evidence="1" id="KW-1133">Transmembrane helix</keyword>
<protein>
    <submittedName>
        <fullName evidence="2">Uncharacterized protein</fullName>
    </submittedName>
</protein>
<dbReference type="EMBL" id="QKZU01000004">
    <property type="protein sequence ID" value="PZX59335.1"/>
    <property type="molecule type" value="Genomic_DNA"/>
</dbReference>
<accession>A0A2W7S8R2</accession>
<proteinExistence type="predicted"/>